<feature type="region of interest" description="Disordered" evidence="1">
    <location>
        <begin position="53"/>
        <end position="86"/>
    </location>
</feature>
<protein>
    <submittedName>
        <fullName evidence="3">Uncharacterized protein</fullName>
    </submittedName>
</protein>
<gene>
    <name evidence="3" type="ORF">EYF80_019492</name>
</gene>
<name>A0A4Z2HX75_9TELE</name>
<evidence type="ECO:0000256" key="1">
    <source>
        <dbReference type="SAM" id="MobiDB-lite"/>
    </source>
</evidence>
<sequence length="86" mass="9614">MPSVSLSLPTSLAGRARTWVCLSCMFWLAVRVRAKRAIQTRWGGGVEEALPRTSYATGDIEPSRCEASDPTRSPFKWDRGGKEEER</sequence>
<dbReference type="Proteomes" id="UP000314294">
    <property type="component" value="Unassembled WGS sequence"/>
</dbReference>
<keyword evidence="4" id="KW-1185">Reference proteome</keyword>
<dbReference type="EMBL" id="SRLO01000165">
    <property type="protein sequence ID" value="TNN70278.1"/>
    <property type="molecule type" value="Genomic_DNA"/>
</dbReference>
<proteinExistence type="predicted"/>
<keyword evidence="2" id="KW-0472">Membrane</keyword>
<keyword evidence="2" id="KW-1133">Transmembrane helix</keyword>
<accession>A0A4Z2HX75</accession>
<organism evidence="3 4">
    <name type="scientific">Liparis tanakae</name>
    <name type="common">Tanaka's snailfish</name>
    <dbReference type="NCBI Taxonomy" id="230148"/>
    <lineage>
        <taxon>Eukaryota</taxon>
        <taxon>Metazoa</taxon>
        <taxon>Chordata</taxon>
        <taxon>Craniata</taxon>
        <taxon>Vertebrata</taxon>
        <taxon>Euteleostomi</taxon>
        <taxon>Actinopterygii</taxon>
        <taxon>Neopterygii</taxon>
        <taxon>Teleostei</taxon>
        <taxon>Neoteleostei</taxon>
        <taxon>Acanthomorphata</taxon>
        <taxon>Eupercaria</taxon>
        <taxon>Perciformes</taxon>
        <taxon>Cottioidei</taxon>
        <taxon>Cottales</taxon>
        <taxon>Liparidae</taxon>
        <taxon>Liparis</taxon>
    </lineage>
</organism>
<evidence type="ECO:0000256" key="2">
    <source>
        <dbReference type="SAM" id="Phobius"/>
    </source>
</evidence>
<feature type="transmembrane region" description="Helical" evidence="2">
    <location>
        <begin position="12"/>
        <end position="30"/>
    </location>
</feature>
<feature type="compositionally biased region" description="Basic and acidic residues" evidence="1">
    <location>
        <begin position="61"/>
        <end position="86"/>
    </location>
</feature>
<comment type="caution">
    <text evidence="3">The sequence shown here is derived from an EMBL/GenBank/DDBJ whole genome shotgun (WGS) entry which is preliminary data.</text>
</comment>
<evidence type="ECO:0000313" key="3">
    <source>
        <dbReference type="EMBL" id="TNN70278.1"/>
    </source>
</evidence>
<dbReference type="OrthoDB" id="8962441at2759"/>
<evidence type="ECO:0000313" key="4">
    <source>
        <dbReference type="Proteomes" id="UP000314294"/>
    </source>
</evidence>
<reference evidence="3 4" key="1">
    <citation type="submission" date="2019-03" db="EMBL/GenBank/DDBJ databases">
        <title>First draft genome of Liparis tanakae, snailfish: a comprehensive survey of snailfish specific genes.</title>
        <authorList>
            <person name="Kim W."/>
            <person name="Song I."/>
            <person name="Jeong J.-H."/>
            <person name="Kim D."/>
            <person name="Kim S."/>
            <person name="Ryu S."/>
            <person name="Song J.Y."/>
            <person name="Lee S.K."/>
        </authorList>
    </citation>
    <scope>NUCLEOTIDE SEQUENCE [LARGE SCALE GENOMIC DNA]</scope>
    <source>
        <tissue evidence="3">Muscle</tissue>
    </source>
</reference>
<keyword evidence="2" id="KW-0812">Transmembrane</keyword>
<dbReference type="AlphaFoldDB" id="A0A4Z2HX75"/>